<proteinExistence type="predicted"/>
<protein>
    <submittedName>
        <fullName evidence="1">Uncharacterized protein</fullName>
    </submittedName>
</protein>
<keyword evidence="2" id="KW-1185">Reference proteome</keyword>
<dbReference type="RefSeq" id="WP_186837402.1">
    <property type="nucleotide sequence ID" value="NZ_JACOPD010000010.1"/>
</dbReference>
<comment type="caution">
    <text evidence="1">The sequence shown here is derived from an EMBL/GenBank/DDBJ whole genome shotgun (WGS) entry which is preliminary data.</text>
</comment>
<evidence type="ECO:0000313" key="2">
    <source>
        <dbReference type="Proteomes" id="UP000628463"/>
    </source>
</evidence>
<evidence type="ECO:0000313" key="1">
    <source>
        <dbReference type="EMBL" id="MBC5681784.1"/>
    </source>
</evidence>
<reference evidence="1 2" key="1">
    <citation type="submission" date="2020-08" db="EMBL/GenBank/DDBJ databases">
        <title>Genome public.</title>
        <authorList>
            <person name="Liu C."/>
            <person name="Sun Q."/>
        </authorList>
    </citation>
    <scope>NUCLEOTIDE SEQUENCE [LARGE SCALE GENOMIC DNA]</scope>
    <source>
        <strain evidence="1 2">NSJ-43</strain>
    </source>
</reference>
<sequence>MENLHDCFLRKKQLTASTKNKKRDAGLSDCEAKCGILLCCTADMESGGRPKKETTAAEINLRAIIKMKIGGCPLFCNSGKAGMYQHSQSECTAWHRR</sequence>
<dbReference type="EMBL" id="JACOPD010000010">
    <property type="protein sequence ID" value="MBC5681784.1"/>
    <property type="molecule type" value="Genomic_DNA"/>
</dbReference>
<accession>A0ABR7G2X3</accession>
<organism evidence="1 2">
    <name type="scientific">Lachnospira hominis</name>
    <name type="common">ex Liu et al. 2021</name>
    <dbReference type="NCBI Taxonomy" id="2763051"/>
    <lineage>
        <taxon>Bacteria</taxon>
        <taxon>Bacillati</taxon>
        <taxon>Bacillota</taxon>
        <taxon>Clostridia</taxon>
        <taxon>Lachnospirales</taxon>
        <taxon>Lachnospiraceae</taxon>
        <taxon>Lachnospira</taxon>
    </lineage>
</organism>
<gene>
    <name evidence="1" type="ORF">H8S01_12560</name>
</gene>
<name>A0ABR7G2X3_9FIRM</name>
<dbReference type="Proteomes" id="UP000628463">
    <property type="component" value="Unassembled WGS sequence"/>
</dbReference>